<feature type="compositionally biased region" description="Basic and acidic residues" evidence="1">
    <location>
        <begin position="222"/>
        <end position="232"/>
    </location>
</feature>
<reference evidence="3" key="2">
    <citation type="submission" date="2015-07" db="EMBL/GenBank/DDBJ databases">
        <title>Contrasting host-pathogen interactions and genome evolution in two generalist and specialist microsporidian pathogens of mosquitoes.</title>
        <authorList>
            <consortium name="The Broad Institute Genomics Platform"/>
            <consortium name="The Broad Institute Genome Sequencing Center for Infectious Disease"/>
            <person name="Cuomo C.A."/>
            <person name="Sanscrainte N.D."/>
            <person name="Goldberg J.M."/>
            <person name="Heiman D."/>
            <person name="Young S."/>
            <person name="Zeng Q."/>
            <person name="Becnel J.J."/>
            <person name="Birren B.W."/>
        </authorList>
    </citation>
    <scope>NUCLEOTIDE SEQUENCE [LARGE SCALE GENOMIC DNA]</scope>
    <source>
        <strain evidence="3">USNM 41457</strain>
    </source>
</reference>
<feature type="compositionally biased region" description="Basic and acidic residues" evidence="1">
    <location>
        <begin position="55"/>
        <end position="75"/>
    </location>
</feature>
<dbReference type="AlphaFoldDB" id="J9DM69"/>
<feature type="compositionally biased region" description="Basic and acidic residues" evidence="1">
    <location>
        <begin position="162"/>
        <end position="171"/>
    </location>
</feature>
<feature type="region of interest" description="Disordered" evidence="1">
    <location>
        <begin position="48"/>
        <end position="75"/>
    </location>
</feature>
<keyword evidence="3" id="KW-1185">Reference proteome</keyword>
<feature type="region of interest" description="Disordered" evidence="1">
    <location>
        <begin position="128"/>
        <end position="247"/>
    </location>
</feature>
<evidence type="ECO:0000313" key="3">
    <source>
        <dbReference type="Proteomes" id="UP000003163"/>
    </source>
</evidence>
<protein>
    <submittedName>
        <fullName evidence="2">Uncharacterized protein</fullName>
    </submittedName>
</protein>
<dbReference type="Proteomes" id="UP000003163">
    <property type="component" value="Unassembled WGS sequence"/>
</dbReference>
<organism evidence="2 3">
    <name type="scientific">Edhazardia aedis (strain USNM 41457)</name>
    <name type="common">Microsporidian parasite</name>
    <dbReference type="NCBI Taxonomy" id="1003232"/>
    <lineage>
        <taxon>Eukaryota</taxon>
        <taxon>Fungi</taxon>
        <taxon>Fungi incertae sedis</taxon>
        <taxon>Microsporidia</taxon>
        <taxon>Edhazardia</taxon>
    </lineage>
</organism>
<feature type="compositionally biased region" description="Basic and acidic residues" evidence="1">
    <location>
        <begin position="180"/>
        <end position="189"/>
    </location>
</feature>
<dbReference type="HOGENOM" id="CLU_1124512_0_0_1"/>
<name>J9DM69_EDHAE</name>
<reference evidence="2 3" key="1">
    <citation type="submission" date="2011-08" db="EMBL/GenBank/DDBJ databases">
        <authorList>
            <person name="Liu Z.J."/>
            <person name="Shi F.L."/>
            <person name="Lu J.Q."/>
            <person name="Li M."/>
            <person name="Wang Z.L."/>
        </authorList>
    </citation>
    <scope>NUCLEOTIDE SEQUENCE [LARGE SCALE GENOMIC DNA]</scope>
    <source>
        <strain evidence="2 3">USNM 41457</strain>
    </source>
</reference>
<dbReference type="EMBL" id="AFBI03000069">
    <property type="protein sequence ID" value="EJW02477.1"/>
    <property type="molecule type" value="Genomic_DNA"/>
</dbReference>
<dbReference type="InParanoid" id="J9DM69"/>
<gene>
    <name evidence="2" type="ORF">EDEG_03097</name>
</gene>
<dbReference type="VEuPathDB" id="MicrosporidiaDB:EDEG_03097"/>
<comment type="caution">
    <text evidence="2">The sequence shown here is derived from an EMBL/GenBank/DDBJ whole genome shotgun (WGS) entry which is preliminary data.</text>
</comment>
<evidence type="ECO:0000256" key="1">
    <source>
        <dbReference type="SAM" id="MobiDB-lite"/>
    </source>
</evidence>
<feature type="compositionally biased region" description="Polar residues" evidence="1">
    <location>
        <begin position="131"/>
        <end position="161"/>
    </location>
</feature>
<sequence>MKKQKIMKIFIVISFKTTLIFCYPLTSIVDNLVGSTVERLVDVIDPDDELPTDSTKTDKKGEHLSESSDANPEKQRWFGFSKAASGKNYDVLEENDYEKTFAYIPIYFAPKSTEAKKGFKKENISKFADKNTASSEHNHNNGTNKIQNKNQKPISLRNTQLQEEKKPEQNHESASQPSLHSDDIPKTEVDILAATPDSTNITEKNTTISTGSSQNIVNQNHQGEKNVKREKAVSNISEPAHKKRKKT</sequence>
<evidence type="ECO:0000313" key="2">
    <source>
        <dbReference type="EMBL" id="EJW02477.1"/>
    </source>
</evidence>
<feature type="compositionally biased region" description="Polar residues" evidence="1">
    <location>
        <begin position="196"/>
        <end position="221"/>
    </location>
</feature>
<proteinExistence type="predicted"/>
<accession>J9DM69</accession>